<dbReference type="AlphaFoldDB" id="A0A7Z7QPL5"/>
<evidence type="ECO:0000313" key="6">
    <source>
        <dbReference type="Proteomes" id="UP000264146"/>
    </source>
</evidence>
<dbReference type="HAMAP" id="MF_00795">
    <property type="entry name" value="CutC"/>
    <property type="match status" value="1"/>
</dbReference>
<dbReference type="PANTHER" id="PTHR12598">
    <property type="entry name" value="COPPER HOMEOSTASIS PROTEIN CUTC"/>
    <property type="match status" value="1"/>
</dbReference>
<dbReference type="EMBL" id="POVK01000011">
    <property type="protein sequence ID" value="NHA33826.1"/>
    <property type="molecule type" value="Genomic_DNA"/>
</dbReference>
<comment type="caution">
    <text evidence="2">Once thought to be involved in copper homeostasis, experiments in E.coli have shown this is not the case.</text>
</comment>
<dbReference type="Gene3D" id="3.20.20.380">
    <property type="entry name" value="Copper homeostasis (CutC) domain"/>
    <property type="match status" value="1"/>
</dbReference>
<dbReference type="Proteomes" id="UP000572988">
    <property type="component" value="Unassembled WGS sequence"/>
</dbReference>
<reference evidence="3 6" key="3">
    <citation type="submission" date="2020-11" db="EMBL/GenBank/DDBJ databases">
        <authorList>
            <consortium name="Pathogen Informatics"/>
        </authorList>
    </citation>
    <scope>NUCLEOTIDE SEQUENCE [LARGE SCALE GENOMIC DNA]</scope>
    <source>
        <strain evidence="3 6">NCTC12218</strain>
    </source>
</reference>
<comment type="similarity">
    <text evidence="1 2">Belongs to the CutC family.</text>
</comment>
<dbReference type="GO" id="GO:0005507">
    <property type="term" value="F:copper ion binding"/>
    <property type="evidence" value="ECO:0007669"/>
    <property type="project" value="TreeGrafter"/>
</dbReference>
<comment type="subcellular location">
    <subcellularLocation>
        <location evidence="2">Cytoplasm</location>
    </subcellularLocation>
</comment>
<proteinExistence type="inferred from homology"/>
<dbReference type="RefSeq" id="WP_126496231.1">
    <property type="nucleotide sequence ID" value="NZ_CALYEO010000013.1"/>
</dbReference>
<accession>A0A7Z7QPL5</accession>
<name>A0A7Z7QPL5_STASC</name>
<dbReference type="EMBL" id="LR962863">
    <property type="protein sequence ID" value="CAD7359496.1"/>
    <property type="molecule type" value="Genomic_DNA"/>
</dbReference>
<evidence type="ECO:0000313" key="4">
    <source>
        <dbReference type="EMBL" id="NHA33826.1"/>
    </source>
</evidence>
<evidence type="ECO:0000256" key="1">
    <source>
        <dbReference type="ARBA" id="ARBA00007768"/>
    </source>
</evidence>
<reference evidence="5" key="2">
    <citation type="submission" date="2018-06" db="EMBL/GenBank/DDBJ databases">
        <authorList>
            <consortium name="Pathogen Informatics"/>
            <person name="Doyle S."/>
        </authorList>
    </citation>
    <scope>NUCLEOTIDE SEQUENCE [LARGE SCALE GENOMIC DNA]</scope>
    <source>
        <strain evidence="5">NCTC12218</strain>
    </source>
</reference>
<evidence type="ECO:0000256" key="2">
    <source>
        <dbReference type="HAMAP-Rule" id="MF_00795"/>
    </source>
</evidence>
<dbReference type="GO" id="GO:0005737">
    <property type="term" value="C:cytoplasm"/>
    <property type="evidence" value="ECO:0007669"/>
    <property type="project" value="UniProtKB-SubCell"/>
</dbReference>
<evidence type="ECO:0000313" key="5">
    <source>
        <dbReference type="EMBL" id="SUM88464.1"/>
    </source>
</evidence>
<keyword evidence="7" id="KW-1185">Reference proteome</keyword>
<keyword evidence="2" id="KW-0963">Cytoplasm</keyword>
<dbReference type="PANTHER" id="PTHR12598:SF0">
    <property type="entry name" value="COPPER HOMEOSTASIS PROTEIN CUTC HOMOLOG"/>
    <property type="match status" value="1"/>
</dbReference>
<dbReference type="GeneID" id="93789848"/>
<reference evidence="4 7" key="1">
    <citation type="submission" date="2018-01" db="EMBL/GenBank/DDBJ databases">
        <title>Complete genome sequence of Staphylococcus Scheliferi isolated from human.</title>
        <authorList>
            <person name="Abouelkhair M.A."/>
            <person name="Bemis D.A."/>
            <person name="Kania S.A."/>
        </authorList>
    </citation>
    <scope>NUCLEOTIDE SEQUENCE [LARGE SCALE GENOMIC DNA]</scope>
    <source>
        <strain evidence="4 7">ATCC 43808</strain>
    </source>
</reference>
<sequence>MIKEAVASSLREVEAKLKAGAHRIELCDNMTQLGTTPSYGMVKIASEMCRLHGAELAVMIRPRGGDFCYNWYEFEAMQADIQLLKSLSVDAFVFGCLTPDQTLNTFQMKTLISLAHPIPTVCHMAFDYIYPAGQTKALQELIDLGVQRLLTHGGLPDTDLIDNLPRIAKFVTQSKGRIEIMPGGGINYQNLPHLLELFPFQEVHGSAIVNEDYETPLDQ</sequence>
<dbReference type="Pfam" id="PF03932">
    <property type="entry name" value="CutC"/>
    <property type="match status" value="1"/>
</dbReference>
<dbReference type="InterPro" id="IPR005627">
    <property type="entry name" value="CutC-like"/>
</dbReference>
<gene>
    <name evidence="2" type="primary">cutC</name>
    <name evidence="4" type="ORF">C1O36_04690</name>
    <name evidence="5" type="ORF">NCTC12218_01145</name>
</gene>
<organism evidence="5">
    <name type="scientific">Staphylococcus schleiferi</name>
    <dbReference type="NCBI Taxonomy" id="1295"/>
    <lineage>
        <taxon>Bacteria</taxon>
        <taxon>Bacillati</taxon>
        <taxon>Bacillota</taxon>
        <taxon>Bacilli</taxon>
        <taxon>Bacillales</taxon>
        <taxon>Staphylococcaceae</taxon>
        <taxon>Staphylococcus</taxon>
    </lineage>
</organism>
<evidence type="ECO:0000313" key="7">
    <source>
        <dbReference type="Proteomes" id="UP000572988"/>
    </source>
</evidence>
<evidence type="ECO:0000313" key="3">
    <source>
        <dbReference type="EMBL" id="CAD7359496.1"/>
    </source>
</evidence>
<dbReference type="InterPro" id="IPR036822">
    <property type="entry name" value="CutC-like_dom_sf"/>
</dbReference>
<protein>
    <recommendedName>
        <fullName evidence="2">PF03932 family protein CutC</fullName>
    </recommendedName>
</protein>
<dbReference type="Proteomes" id="UP000264146">
    <property type="component" value="Chromosome"/>
</dbReference>
<dbReference type="SUPFAM" id="SSF110395">
    <property type="entry name" value="CutC-like"/>
    <property type="match status" value="1"/>
</dbReference>
<dbReference type="EMBL" id="UHEF01000001">
    <property type="protein sequence ID" value="SUM88464.1"/>
    <property type="molecule type" value="Genomic_DNA"/>
</dbReference>